<reference evidence="1" key="1">
    <citation type="submission" date="2017-01" db="EMBL/GenBank/DDBJ databases">
        <authorList>
            <person name="Assis F.L."/>
            <person name="Abrahao J.S."/>
            <person name="Silva L."/>
            <person name="Khalil J.B."/>
            <person name="Rodrigues R."/>
            <person name="Silva L.S."/>
            <person name="Arantes T."/>
            <person name="Boratto P."/>
            <person name="Andrade M."/>
            <person name="Kroon E.G."/>
            <person name="Ribeiro B."/>
            <person name="Bergier I."/>
            <person name="Seligmann H."/>
            <person name="Ghigo E."/>
            <person name="Colson P."/>
            <person name="Levasseur A."/>
            <person name="Raoult D."/>
            <person name="Scola B.L."/>
        </authorList>
    </citation>
    <scope>NUCLEOTIDE SEQUENCE</scope>
    <source>
        <strain evidence="1">Soda lake</strain>
    </source>
</reference>
<protein>
    <submittedName>
        <fullName evidence="1">Putative orfan</fullName>
    </submittedName>
</protein>
<dbReference type="RefSeq" id="YP_010781354.1">
    <property type="nucleotide sequence ID" value="NC_075039.1"/>
</dbReference>
<accession>A0A6N1NI86</accession>
<dbReference type="KEGG" id="vg:80518118"/>
<sequence length="295" mass="34478">MLQFNGVEDSSYRVLFDKENTDLDNVSTFKHISECSDPDCAYTRNKTNIREHFEKKIIGASNKFKNLKILFYGSFLLYQELKLVLLLNNHISEVHFTDYAYKNISTNNDINYVAAFEEFMKFINSKKMDIKVYIHSDPDKLANSLMFKRRFDIICGIDIDYVKGNVNNRPIMKKIAENTLGINGLMYVSQNYIDQIDLCCYEISNDGKIVLVNTEDFVKDDYYQKYWLQSIMDKVKYPLAFIGAICSIVVLKKNPLFSIIGGTFFTVDIIHKYLLDWDSPNSFDREIKKFRSLIK</sequence>
<name>A0A6N1NI86_9VIRU</name>
<dbReference type="GeneID" id="80518118"/>
<organism evidence="1">
    <name type="scientific">Tupanvirus soda lake</name>
    <dbReference type="NCBI Taxonomy" id="2126985"/>
    <lineage>
        <taxon>Viruses</taxon>
        <taxon>Varidnaviria</taxon>
        <taxon>Bamfordvirae</taxon>
        <taxon>Nucleocytoviricota</taxon>
        <taxon>Megaviricetes</taxon>
        <taxon>Imitervirales</taxon>
        <taxon>Mimiviridae</taxon>
        <taxon>Megamimivirinae</taxon>
        <taxon>Tupanvirus</taxon>
        <taxon>Tupanvirus salinum</taxon>
    </lineage>
</organism>
<evidence type="ECO:0000313" key="1">
    <source>
        <dbReference type="EMBL" id="QKU34709.1"/>
    </source>
</evidence>
<dbReference type="EMBL" id="KY523104">
    <property type="protein sequence ID" value="QKU34709.1"/>
    <property type="molecule type" value="Genomic_DNA"/>
</dbReference>
<proteinExistence type="predicted"/>
<reference evidence="1" key="2">
    <citation type="journal article" date="2018" name="Nat. Commun.">
        <title>Tailed giant Tupanvirus possesses the most complete translational apparatus of the known virosphere.</title>
        <authorList>
            <person name="Abrahao J."/>
            <person name="Silva L."/>
            <person name="Silva L.S."/>
            <person name="Khalil J.Y.B."/>
            <person name="Rodrigues R."/>
            <person name="Arantes T."/>
            <person name="Assis F."/>
            <person name="Boratto P."/>
            <person name="Andrade M."/>
            <person name="Kroon E.G."/>
            <person name="Ribeiro B."/>
            <person name="Bergier I."/>
            <person name="Seligmann H."/>
            <person name="Ghigo E."/>
            <person name="Colson P."/>
            <person name="Levasseur A."/>
            <person name="Kroemer G."/>
            <person name="Raoult D."/>
            <person name="La Scola B."/>
        </authorList>
    </citation>
    <scope>NUCLEOTIDE SEQUENCE [LARGE SCALE GENOMIC DNA]</scope>
    <source>
        <strain evidence="1">Soda lake</strain>
    </source>
</reference>